<feature type="transmembrane region" description="Helical" evidence="2">
    <location>
        <begin position="87"/>
        <end position="106"/>
    </location>
</feature>
<comment type="caution">
    <text evidence="3">The sequence shown here is derived from an EMBL/GenBank/DDBJ whole genome shotgun (WGS) entry which is preliminary data.</text>
</comment>
<organism evidence="3 4">
    <name type="scientific">Candidatus Campbellbacteria bacterium CG22_combo_CG10-13_8_21_14_all_43_18</name>
    <dbReference type="NCBI Taxonomy" id="1974530"/>
    <lineage>
        <taxon>Bacteria</taxon>
        <taxon>Candidatus Campbelliibacteriota</taxon>
    </lineage>
</organism>
<dbReference type="CDD" id="cd21372">
    <property type="entry name" value="cwf21_CWC21-like"/>
    <property type="match status" value="1"/>
</dbReference>
<feature type="transmembrane region" description="Helical" evidence="2">
    <location>
        <begin position="294"/>
        <end position="314"/>
    </location>
</feature>
<feature type="region of interest" description="Disordered" evidence="1">
    <location>
        <begin position="588"/>
        <end position="607"/>
    </location>
</feature>
<feature type="transmembrane region" description="Helical" evidence="2">
    <location>
        <begin position="150"/>
        <end position="171"/>
    </location>
</feature>
<keyword evidence="2" id="KW-0812">Transmembrane</keyword>
<accession>A0A2H0DVZ4</accession>
<evidence type="ECO:0000313" key="4">
    <source>
        <dbReference type="Proteomes" id="UP000231276"/>
    </source>
</evidence>
<evidence type="ECO:0008006" key="5">
    <source>
        <dbReference type="Google" id="ProtNLM"/>
    </source>
</evidence>
<feature type="transmembrane region" description="Helical" evidence="2">
    <location>
        <begin position="265"/>
        <end position="287"/>
    </location>
</feature>
<keyword evidence="2" id="KW-0472">Membrane</keyword>
<gene>
    <name evidence="3" type="ORF">COW82_02495</name>
</gene>
<dbReference type="Proteomes" id="UP000231276">
    <property type="component" value="Unassembled WGS sequence"/>
</dbReference>
<sequence>MAVLKMKNLLQKKIKSVLRCWPYLLLLLFVFIPAGEASAKFEIGAIPVIGPGLALFEWATGGSIAEQIFASLANLLLAFFGRFLEMAGIFLNFAIVMTVQKMSIFINHNEGIKVAWEVIRDILNIGFIFTIVYIGVSTILRLGSNLKKTLVNVIVAALLVNFSFFFTGVLIDASNITTLSVYNQIKNVQANTGHPFVEGIGFSSEVEAGGSGEEVSNADLSRGIDIVNVGISGIFMQHLKMQTIFSLDSDVRKAASANSLESSSIVLISIFASIIIFILTFVFLTVALLLLMRLVILIILMILSPVGFAGWAIQGMKSWSDQWWKALWSQLLFAPLYMILTLVIILIIGNPGFKSALAGVFNYTPEEFSLASFNDAIIGGLANDMIVFVNYTIILGLIISSIVLAKQTSASGGGQITVWTNRLGGFIGKRQKQAQGLIGRNTVGRAAEFVGGKAEKFRKTQEESGDYSDDFAGRLTLRAVTGLARGLETAAGKGRSAKFGGEISRKDATEAGTRRLREGLKKRASDPEAQARFLRNLSPGEQQKAHSEMSHRNRAALENSLRERWQEEGLSLEEIEGRINNLRSRLSVEDKEKTDEGGRKALNEAQAREREANLKIALGISPGGEEERRGPAEAIRLMDEMDDKEFKDLGGEIFTTGSGAETEVRREILDRLQVSDFGILQRSEKLNRTQKARIGAYIWEKADRSRGNDPVFQSYLRGPAGNHWLNPENVVLPSAGNEDRPGGLRT</sequence>
<dbReference type="AlphaFoldDB" id="A0A2H0DVZ4"/>
<reference evidence="3 4" key="1">
    <citation type="submission" date="2017-09" db="EMBL/GenBank/DDBJ databases">
        <title>Depth-based differentiation of microbial function through sediment-hosted aquifers and enrichment of novel symbionts in the deep terrestrial subsurface.</title>
        <authorList>
            <person name="Probst A.J."/>
            <person name="Ladd B."/>
            <person name="Jarett J.K."/>
            <person name="Geller-Mcgrath D.E."/>
            <person name="Sieber C.M."/>
            <person name="Emerson J.B."/>
            <person name="Anantharaman K."/>
            <person name="Thomas B.C."/>
            <person name="Malmstrom R."/>
            <person name="Stieglmeier M."/>
            <person name="Klingl A."/>
            <person name="Woyke T."/>
            <person name="Ryan C.M."/>
            <person name="Banfield J.F."/>
        </authorList>
    </citation>
    <scope>NUCLEOTIDE SEQUENCE [LARGE SCALE GENOMIC DNA]</scope>
    <source>
        <strain evidence="3">CG22_combo_CG10-13_8_21_14_all_43_18</strain>
    </source>
</reference>
<feature type="transmembrane region" description="Helical" evidence="2">
    <location>
        <begin position="385"/>
        <end position="405"/>
    </location>
</feature>
<evidence type="ECO:0000256" key="1">
    <source>
        <dbReference type="SAM" id="MobiDB-lite"/>
    </source>
</evidence>
<feature type="region of interest" description="Disordered" evidence="1">
    <location>
        <begin position="534"/>
        <end position="554"/>
    </location>
</feature>
<feature type="transmembrane region" description="Helical" evidence="2">
    <location>
        <begin position="122"/>
        <end position="143"/>
    </location>
</feature>
<evidence type="ECO:0000256" key="2">
    <source>
        <dbReference type="SAM" id="Phobius"/>
    </source>
</evidence>
<feature type="transmembrane region" description="Helical" evidence="2">
    <location>
        <begin position="326"/>
        <end position="348"/>
    </location>
</feature>
<protein>
    <recommendedName>
        <fullName evidence="5">TrbL/VirB6 plasmid conjugal transfer protein</fullName>
    </recommendedName>
</protein>
<evidence type="ECO:0000313" key="3">
    <source>
        <dbReference type="EMBL" id="PIP86344.1"/>
    </source>
</evidence>
<keyword evidence="2" id="KW-1133">Transmembrane helix</keyword>
<dbReference type="EMBL" id="PCTS01000034">
    <property type="protein sequence ID" value="PIP86344.1"/>
    <property type="molecule type" value="Genomic_DNA"/>
</dbReference>
<name>A0A2H0DVZ4_9BACT</name>
<proteinExistence type="predicted"/>